<dbReference type="AlphaFoldDB" id="A0A2T4BPD3"/>
<reference evidence="2 3" key="1">
    <citation type="submission" date="2016-07" db="EMBL/GenBank/DDBJ databases">
        <title>Multiple horizontal gene transfer events from other fungi enriched the ability of initially mycotrophic Trichoderma (Ascomycota) to feed on dead plant biomass.</title>
        <authorList>
            <consortium name="DOE Joint Genome Institute"/>
            <person name="Aerts A."/>
            <person name="Atanasova L."/>
            <person name="Chenthamara K."/>
            <person name="Zhang J."/>
            <person name="Grujic M."/>
            <person name="Henrissat B."/>
            <person name="Kuo A."/>
            <person name="Salamov A."/>
            <person name="Lipzen A."/>
            <person name="Labutti K."/>
            <person name="Barry K."/>
            <person name="Miao Y."/>
            <person name="Rahimi M.J."/>
            <person name="Shen Q."/>
            <person name="Grigoriev I.V."/>
            <person name="Kubicek C.P."/>
            <person name="Druzhinina I.S."/>
        </authorList>
    </citation>
    <scope>NUCLEOTIDE SEQUENCE [LARGE SCALE GENOMIC DNA]</scope>
    <source>
        <strain evidence="2 3">ATCC 18648</strain>
    </source>
</reference>
<feature type="region of interest" description="Disordered" evidence="1">
    <location>
        <begin position="54"/>
        <end position="91"/>
    </location>
</feature>
<feature type="compositionally biased region" description="Basic and acidic residues" evidence="1">
    <location>
        <begin position="82"/>
        <end position="91"/>
    </location>
</feature>
<feature type="compositionally biased region" description="Acidic residues" evidence="1">
    <location>
        <begin position="71"/>
        <end position="81"/>
    </location>
</feature>
<sequence length="381" mass="43298">MSHEQQDPPGTSGLQHSSPSPSPLRAGGQRWEGLGLFQATQGVQEQQGVQFMWWMNDPTGDPLSPPREEFMAEEPWVEEPSPEPRDDRLKPEGEWQPEKVRQYFQETRQHYDQVIPKYMRPVWPYELILDRYGRLAPLGADLPPPPEVDGPLPLSWKAKAPRFEEEAKEEDMTGPEGLQDEAAYDHLMTGWAGLPKDCHFVWIDGLEKLRGMEPQQRKTKTLLDLVRGCVLMENADKDYVMRVIDRVVKGEKLEDEVLSSKLPSAFGRILGVGPLDGVPAQKKPWEDHYAPYLRNDRQEDANCAVAYLLDTLQHVQRREGPDRQRWVDLVVELAQETAGFIDDLQLGNEAWLGDWKALVTPAEVPADVETTIAPEREGPSV</sequence>
<keyword evidence="3" id="KW-1185">Reference proteome</keyword>
<gene>
    <name evidence="2" type="ORF">M440DRAFT_1434639</name>
</gene>
<protein>
    <submittedName>
        <fullName evidence="2">Uncharacterized protein</fullName>
    </submittedName>
</protein>
<dbReference type="EMBL" id="KZ679151">
    <property type="protein sequence ID" value="PTB71178.1"/>
    <property type="molecule type" value="Genomic_DNA"/>
</dbReference>
<evidence type="ECO:0000313" key="3">
    <source>
        <dbReference type="Proteomes" id="UP000240760"/>
    </source>
</evidence>
<proteinExistence type="predicted"/>
<feature type="region of interest" description="Disordered" evidence="1">
    <location>
        <begin position="1"/>
        <end position="40"/>
    </location>
</feature>
<name>A0A2T4BPD3_TRILO</name>
<organism evidence="2 3">
    <name type="scientific">Trichoderma longibrachiatum ATCC 18648</name>
    <dbReference type="NCBI Taxonomy" id="983965"/>
    <lineage>
        <taxon>Eukaryota</taxon>
        <taxon>Fungi</taxon>
        <taxon>Dikarya</taxon>
        <taxon>Ascomycota</taxon>
        <taxon>Pezizomycotina</taxon>
        <taxon>Sordariomycetes</taxon>
        <taxon>Hypocreomycetidae</taxon>
        <taxon>Hypocreales</taxon>
        <taxon>Hypocreaceae</taxon>
        <taxon>Trichoderma</taxon>
    </lineage>
</organism>
<evidence type="ECO:0000256" key="1">
    <source>
        <dbReference type="SAM" id="MobiDB-lite"/>
    </source>
</evidence>
<evidence type="ECO:0000313" key="2">
    <source>
        <dbReference type="EMBL" id="PTB71178.1"/>
    </source>
</evidence>
<accession>A0A2T4BPD3</accession>
<dbReference type="Proteomes" id="UP000240760">
    <property type="component" value="Unassembled WGS sequence"/>
</dbReference>
<feature type="compositionally biased region" description="Polar residues" evidence="1">
    <location>
        <begin position="8"/>
        <end position="19"/>
    </location>
</feature>
<dbReference type="OrthoDB" id="5071059at2759"/>